<comment type="caution">
    <text evidence="5">The sequence shown here is derived from an EMBL/GenBank/DDBJ whole genome shotgun (WGS) entry which is preliminary data.</text>
</comment>
<dbReference type="InterPro" id="IPR010982">
    <property type="entry name" value="Lambda_DNA-bd_dom_sf"/>
</dbReference>
<accession>A0ABV7JLF8</accession>
<dbReference type="Gene3D" id="1.10.260.40">
    <property type="entry name" value="lambda repressor-like DNA-binding domains"/>
    <property type="match status" value="1"/>
</dbReference>
<organism evidence="5 6">
    <name type="scientific">Parapedobacter deserti</name>
    <dbReference type="NCBI Taxonomy" id="1912957"/>
    <lineage>
        <taxon>Bacteria</taxon>
        <taxon>Pseudomonadati</taxon>
        <taxon>Bacteroidota</taxon>
        <taxon>Sphingobacteriia</taxon>
        <taxon>Sphingobacteriales</taxon>
        <taxon>Sphingobacteriaceae</taxon>
        <taxon>Parapedobacter</taxon>
    </lineage>
</organism>
<evidence type="ECO:0000256" key="2">
    <source>
        <dbReference type="ARBA" id="ARBA00023125"/>
    </source>
</evidence>
<keyword evidence="1" id="KW-0805">Transcription regulation</keyword>
<dbReference type="Proteomes" id="UP001595526">
    <property type="component" value="Unassembled WGS sequence"/>
</dbReference>
<keyword evidence="3" id="KW-0804">Transcription</keyword>
<dbReference type="PANTHER" id="PTHR30146">
    <property type="entry name" value="LACI-RELATED TRANSCRIPTIONAL REPRESSOR"/>
    <property type="match status" value="1"/>
</dbReference>
<name>A0ABV7JLF8_9SPHI</name>
<evidence type="ECO:0000313" key="5">
    <source>
        <dbReference type="EMBL" id="MFC3197710.1"/>
    </source>
</evidence>
<dbReference type="SMART" id="SM00354">
    <property type="entry name" value="HTH_LACI"/>
    <property type="match status" value="1"/>
</dbReference>
<protein>
    <submittedName>
        <fullName evidence="5">LacI family DNA-binding transcriptional regulator</fullName>
    </submittedName>
</protein>
<evidence type="ECO:0000256" key="3">
    <source>
        <dbReference type="ARBA" id="ARBA00023163"/>
    </source>
</evidence>
<evidence type="ECO:0000313" key="6">
    <source>
        <dbReference type="Proteomes" id="UP001595526"/>
    </source>
</evidence>
<keyword evidence="2 5" id="KW-0238">DNA-binding</keyword>
<dbReference type="Pfam" id="PF13377">
    <property type="entry name" value="Peripla_BP_3"/>
    <property type="match status" value="1"/>
</dbReference>
<dbReference type="GO" id="GO:0003677">
    <property type="term" value="F:DNA binding"/>
    <property type="evidence" value="ECO:0007669"/>
    <property type="project" value="UniProtKB-KW"/>
</dbReference>
<reference evidence="6" key="1">
    <citation type="journal article" date="2019" name="Int. J. Syst. Evol. Microbiol.">
        <title>The Global Catalogue of Microorganisms (GCM) 10K type strain sequencing project: providing services to taxonomists for standard genome sequencing and annotation.</title>
        <authorList>
            <consortium name="The Broad Institute Genomics Platform"/>
            <consortium name="The Broad Institute Genome Sequencing Center for Infectious Disease"/>
            <person name="Wu L."/>
            <person name="Ma J."/>
        </authorList>
    </citation>
    <scope>NUCLEOTIDE SEQUENCE [LARGE SCALE GENOMIC DNA]</scope>
    <source>
        <strain evidence="6">KCTC 52416</strain>
    </source>
</reference>
<evidence type="ECO:0000256" key="1">
    <source>
        <dbReference type="ARBA" id="ARBA00023015"/>
    </source>
</evidence>
<dbReference type="PROSITE" id="PS50932">
    <property type="entry name" value="HTH_LACI_2"/>
    <property type="match status" value="1"/>
</dbReference>
<keyword evidence="6" id="KW-1185">Reference proteome</keyword>
<dbReference type="PANTHER" id="PTHR30146:SF109">
    <property type="entry name" value="HTH-TYPE TRANSCRIPTIONAL REGULATOR GALS"/>
    <property type="match status" value="1"/>
</dbReference>
<dbReference type="InterPro" id="IPR028082">
    <property type="entry name" value="Peripla_BP_I"/>
</dbReference>
<dbReference type="InterPro" id="IPR000843">
    <property type="entry name" value="HTH_LacI"/>
</dbReference>
<dbReference type="CDD" id="cd01392">
    <property type="entry name" value="HTH_LacI"/>
    <property type="match status" value="1"/>
</dbReference>
<dbReference type="CDD" id="cd06267">
    <property type="entry name" value="PBP1_LacI_sugar_binding-like"/>
    <property type="match status" value="1"/>
</dbReference>
<sequence length="344" mass="38970">MKKRQTTITDIAKKLHISKSTVSRALQNHPNVSQKTRKAVLDLANEMDYRRNLHALSLLNRKSNTIGIIVPELIGSYFPQMIISAQKEAIKAGYNIIISQCNECYKDEVENAKLMLAYQVDGLLISLTKETRNYDHLEIFLRKGIPVVFFNRICEKMIVPKVIVDDYEGAFLAVEHLIETNKRRIAHLGGPPSLAISRHRLNGYKDALKKHQIPIDEELIVSFDLSFEKINIYLQYFLSLQSPPDAIFVINDTTAIEVIQLLKRKGLRIPEDVAVVGFSDDYASALIDPPLTTVAQPIELIGATAAKMLIEQIDRDVSEWKAVTKMLKTNLVIRQSTVKLKHNN</sequence>
<dbReference type="EMBL" id="JBHRTA010000029">
    <property type="protein sequence ID" value="MFC3197710.1"/>
    <property type="molecule type" value="Genomic_DNA"/>
</dbReference>
<proteinExistence type="predicted"/>
<dbReference type="RefSeq" id="WP_379021660.1">
    <property type="nucleotide sequence ID" value="NZ_JBHRTA010000029.1"/>
</dbReference>
<dbReference type="SUPFAM" id="SSF47413">
    <property type="entry name" value="lambda repressor-like DNA-binding domains"/>
    <property type="match status" value="1"/>
</dbReference>
<dbReference type="Gene3D" id="3.40.50.2300">
    <property type="match status" value="2"/>
</dbReference>
<evidence type="ECO:0000259" key="4">
    <source>
        <dbReference type="PROSITE" id="PS50932"/>
    </source>
</evidence>
<dbReference type="Pfam" id="PF00356">
    <property type="entry name" value="LacI"/>
    <property type="match status" value="1"/>
</dbReference>
<dbReference type="SUPFAM" id="SSF53822">
    <property type="entry name" value="Periplasmic binding protein-like I"/>
    <property type="match status" value="1"/>
</dbReference>
<gene>
    <name evidence="5" type="ORF">ACFOET_08805</name>
</gene>
<feature type="domain" description="HTH lacI-type" evidence="4">
    <location>
        <begin position="6"/>
        <end position="60"/>
    </location>
</feature>
<dbReference type="InterPro" id="IPR046335">
    <property type="entry name" value="LacI/GalR-like_sensor"/>
</dbReference>